<keyword evidence="3" id="KW-1185">Reference proteome</keyword>
<protein>
    <recommendedName>
        <fullName evidence="1">Heterokaryon incompatibility domain-containing protein</fullName>
    </recommendedName>
</protein>
<name>S3CY28_GLAL2</name>
<dbReference type="OMA" id="THREAEC"/>
<dbReference type="RefSeq" id="XP_008081926.1">
    <property type="nucleotide sequence ID" value="XM_008083735.1"/>
</dbReference>
<evidence type="ECO:0000313" key="2">
    <source>
        <dbReference type="EMBL" id="EPE30515.1"/>
    </source>
</evidence>
<reference evidence="2 3" key="1">
    <citation type="journal article" date="2013" name="BMC Genomics">
        <title>Genomics-driven discovery of the pneumocandin biosynthetic gene cluster in the fungus Glarea lozoyensis.</title>
        <authorList>
            <person name="Chen L."/>
            <person name="Yue Q."/>
            <person name="Zhang X."/>
            <person name="Xiang M."/>
            <person name="Wang C."/>
            <person name="Li S."/>
            <person name="Che Y."/>
            <person name="Ortiz-Lopez F.J."/>
            <person name="Bills G.F."/>
            <person name="Liu X."/>
            <person name="An Z."/>
        </authorList>
    </citation>
    <scope>NUCLEOTIDE SEQUENCE [LARGE SCALE GENOMIC DNA]</scope>
    <source>
        <strain evidence="3">ATCC 20868 / MF5171</strain>
    </source>
</reference>
<gene>
    <name evidence="2" type="ORF">GLAREA_03482</name>
</gene>
<evidence type="ECO:0000259" key="1">
    <source>
        <dbReference type="Pfam" id="PF06985"/>
    </source>
</evidence>
<dbReference type="eggNOG" id="ENOG502SRNF">
    <property type="taxonomic scope" value="Eukaryota"/>
</dbReference>
<dbReference type="OrthoDB" id="194358at2759"/>
<dbReference type="EMBL" id="KE145363">
    <property type="protein sequence ID" value="EPE30515.1"/>
    <property type="molecule type" value="Genomic_DNA"/>
</dbReference>
<dbReference type="Proteomes" id="UP000016922">
    <property type="component" value="Unassembled WGS sequence"/>
</dbReference>
<dbReference type="HOGENOM" id="CLU_004184_11_0_1"/>
<feature type="domain" description="Heterokaryon incompatibility" evidence="1">
    <location>
        <begin position="1"/>
        <end position="74"/>
    </location>
</feature>
<sequence length="386" mass="43959">MPFIYARAQQVIVWLGLGLEHILRVENNIRSQKEPKHQPANYLTTLHKPGEFGAYTVAALCHRDYWKRLWIIQEIGKSAHGALRIHYDATTIPWDLFIEILGAQKIKHEPIPLKLDAQRKVRFVGGHTLANLLISNEHALCKDPHDKICRFIGLAVDVYDRFPMDYWKSLFEVFYDTIQFMNSDASRSQHDILGMSRLVGRMLGGPMGIEPDWSAQDFNAGNIDLKPSLGTIRVPARIVGRIREVGPLHSDLVAKTEKLNAWTSLIWRNILETPLRSSVLEQSELFLEALRVFDDISQCTIFAFDSTITWEETKQHTIESFDSRHDTEVIPAFHYQPGARLVLLQPDSSNLAPSWVGLALGGVSRQLCLLGVKHRKSCYSSSDRNR</sequence>
<dbReference type="PANTHER" id="PTHR24148">
    <property type="entry name" value="ANKYRIN REPEAT DOMAIN-CONTAINING PROTEIN 39 HOMOLOG-RELATED"/>
    <property type="match status" value="1"/>
</dbReference>
<dbReference type="PANTHER" id="PTHR24148:SF73">
    <property type="entry name" value="HET DOMAIN PROTEIN (AFU_ORTHOLOGUE AFUA_8G01020)"/>
    <property type="match status" value="1"/>
</dbReference>
<evidence type="ECO:0000313" key="3">
    <source>
        <dbReference type="Proteomes" id="UP000016922"/>
    </source>
</evidence>
<dbReference type="AlphaFoldDB" id="S3CY28"/>
<dbReference type="KEGG" id="glz:GLAREA_03482"/>
<dbReference type="InterPro" id="IPR052895">
    <property type="entry name" value="HetReg/Transcr_Mod"/>
</dbReference>
<dbReference type="GeneID" id="19462537"/>
<accession>S3CY28</accession>
<proteinExistence type="predicted"/>
<dbReference type="InterPro" id="IPR010730">
    <property type="entry name" value="HET"/>
</dbReference>
<dbReference type="Pfam" id="PF06985">
    <property type="entry name" value="HET"/>
    <property type="match status" value="1"/>
</dbReference>
<organism evidence="2 3">
    <name type="scientific">Glarea lozoyensis (strain ATCC 20868 / MF5171)</name>
    <dbReference type="NCBI Taxonomy" id="1116229"/>
    <lineage>
        <taxon>Eukaryota</taxon>
        <taxon>Fungi</taxon>
        <taxon>Dikarya</taxon>
        <taxon>Ascomycota</taxon>
        <taxon>Pezizomycotina</taxon>
        <taxon>Leotiomycetes</taxon>
        <taxon>Helotiales</taxon>
        <taxon>Helotiaceae</taxon>
        <taxon>Glarea</taxon>
    </lineage>
</organism>